<feature type="domain" description="Flagellar basal body rod protein N-terminal" evidence="7">
    <location>
        <begin position="7"/>
        <end position="35"/>
    </location>
</feature>
<evidence type="ECO:0000313" key="11">
    <source>
        <dbReference type="EMBL" id="QDU40220.1"/>
    </source>
</evidence>
<dbReference type="PANTHER" id="PTHR30435">
    <property type="entry name" value="FLAGELLAR PROTEIN"/>
    <property type="match status" value="1"/>
</dbReference>
<evidence type="ECO:0000259" key="10">
    <source>
        <dbReference type="Pfam" id="PF22692"/>
    </source>
</evidence>
<comment type="subcellular location">
    <subcellularLocation>
        <location evidence="1 5">Bacterial flagellum basal body</location>
    </subcellularLocation>
</comment>
<evidence type="ECO:0000256" key="2">
    <source>
        <dbReference type="ARBA" id="ARBA00009677"/>
    </source>
</evidence>
<reference evidence="11 12" key="1">
    <citation type="submission" date="2019-02" db="EMBL/GenBank/DDBJ databases">
        <title>Deep-cultivation of Planctomycetes and their phenomic and genomic characterization uncovers novel biology.</title>
        <authorList>
            <person name="Wiegand S."/>
            <person name="Jogler M."/>
            <person name="Boedeker C."/>
            <person name="Pinto D."/>
            <person name="Vollmers J."/>
            <person name="Rivas-Marin E."/>
            <person name="Kohn T."/>
            <person name="Peeters S.H."/>
            <person name="Heuer A."/>
            <person name="Rast P."/>
            <person name="Oberbeckmann S."/>
            <person name="Bunk B."/>
            <person name="Jeske O."/>
            <person name="Meyerdierks A."/>
            <person name="Storesund J.E."/>
            <person name="Kallscheuer N."/>
            <person name="Luecker S."/>
            <person name="Lage O.M."/>
            <person name="Pohl T."/>
            <person name="Merkel B.J."/>
            <person name="Hornburger P."/>
            <person name="Mueller R.-W."/>
            <person name="Bruemmer F."/>
            <person name="Labrenz M."/>
            <person name="Spormann A.M."/>
            <person name="Op den Camp H."/>
            <person name="Overmann J."/>
            <person name="Amann R."/>
            <person name="Jetten M.S.M."/>
            <person name="Mascher T."/>
            <person name="Medema M.H."/>
            <person name="Devos D.P."/>
            <person name="Kaster A.-K."/>
            <person name="Ovreas L."/>
            <person name="Rohde M."/>
            <person name="Galperin M.Y."/>
            <person name="Jogler C."/>
        </authorList>
    </citation>
    <scope>NUCLEOTIDE SEQUENCE [LARGE SCALE GENOMIC DNA]</scope>
    <source>
        <strain evidence="11 12">Mal4</strain>
    </source>
</reference>
<gene>
    <name evidence="11" type="primary">flgE</name>
    <name evidence="11" type="ORF">Mal4_45760</name>
</gene>
<dbReference type="OrthoDB" id="9804559at2"/>
<feature type="domain" description="Flagellar hook protein FlgE/F/G-like D1" evidence="10">
    <location>
        <begin position="99"/>
        <end position="162"/>
    </location>
</feature>
<dbReference type="SUPFAM" id="SSF117143">
    <property type="entry name" value="Flagellar hook protein flgE"/>
    <property type="match status" value="1"/>
</dbReference>
<dbReference type="Pfam" id="PF07559">
    <property type="entry name" value="FlgE_D2"/>
    <property type="match status" value="1"/>
</dbReference>
<dbReference type="InterPro" id="IPR019776">
    <property type="entry name" value="Flagellar_basal_body_rod_CS"/>
</dbReference>
<dbReference type="InterPro" id="IPR001444">
    <property type="entry name" value="Flag_bb_rod_N"/>
</dbReference>
<dbReference type="PANTHER" id="PTHR30435:SF1">
    <property type="entry name" value="FLAGELLAR HOOK PROTEIN FLGE"/>
    <property type="match status" value="1"/>
</dbReference>
<dbReference type="Pfam" id="PF06429">
    <property type="entry name" value="Flg_bbr_C"/>
    <property type="match status" value="1"/>
</dbReference>
<evidence type="ECO:0000256" key="4">
    <source>
        <dbReference type="ARBA" id="ARBA00023143"/>
    </source>
</evidence>
<dbReference type="AlphaFoldDB" id="A0A517ZCQ7"/>
<feature type="domain" description="Flagellar basal-body/hook protein C-terminal" evidence="8">
    <location>
        <begin position="507"/>
        <end position="551"/>
    </location>
</feature>
<name>A0A517ZCQ7_9PLAN</name>
<dbReference type="InterPro" id="IPR037058">
    <property type="entry name" value="Falgellar_hook_FlgE_sf"/>
</dbReference>
<dbReference type="KEGG" id="mri:Mal4_45760"/>
<dbReference type="Gene3D" id="2.60.98.20">
    <property type="entry name" value="Flagellar hook protein FlgE"/>
    <property type="match status" value="1"/>
</dbReference>
<dbReference type="Proteomes" id="UP000320496">
    <property type="component" value="Chromosome"/>
</dbReference>
<dbReference type="RefSeq" id="WP_145371369.1">
    <property type="nucleotide sequence ID" value="NZ_CP036275.1"/>
</dbReference>
<feature type="region of interest" description="Disordered" evidence="6">
    <location>
        <begin position="166"/>
        <end position="204"/>
    </location>
</feature>
<sequence>MPNPLITGISGLNSHSKMLEVIGNNLANLNTVAYKSQRVLFADQLYQTLRPSSTGSAESTGIVGGTNPVQIGGGSVISQIDSNFNQGPIESTGQLLDFAIEGDGFFVVEATEGPLYTRAGAFGIDDEGVLVDPSTGYRVQRFGTVGEPDGINPAFQEPGDPFIQVPLGTTVPGQATSTGHLSGNLSSSADLPTEETLTSSNPFLSGGSAATGSTLLNDLDSSIAPYMAGDEVMFAGTEADGTPVSVTISVDATTTMNDLVTAIDGAFSTATATLGTDGSLTLQADDTGPAFLSLTLIDPGSNAGSVNYSNNLMVVTSEGTNSAMVRGGLEVFDNAGGAHTLGANFTRIDNGTWSLDIELDPTQGTVIDGTVTGIRFNPDGSLAGVLDSPTIVVQFAGQPTPQTITLDFGEPGSFDGMTSVAADSSISSEQDGFAPGVLSSVRVDASGVLEGIASNGRTFPLAQLAIASFQNPEALERAGQNFYAQSLGSGEVELGTALELGRGAVRSGSLEQSNVDIALEFTRLIIAQRGFSANARTITVTDEILEELNSLIR</sequence>
<dbReference type="Pfam" id="PF00460">
    <property type="entry name" value="Flg_bb_rod"/>
    <property type="match status" value="1"/>
</dbReference>
<evidence type="ECO:0000256" key="3">
    <source>
        <dbReference type="ARBA" id="ARBA00019015"/>
    </source>
</evidence>
<dbReference type="GO" id="GO:0009424">
    <property type="term" value="C:bacterial-type flagellum hook"/>
    <property type="evidence" value="ECO:0007669"/>
    <property type="project" value="TreeGrafter"/>
</dbReference>
<keyword evidence="4 5" id="KW-0975">Bacterial flagellum</keyword>
<dbReference type="GO" id="GO:0009425">
    <property type="term" value="C:bacterial-type flagellum basal body"/>
    <property type="evidence" value="ECO:0007669"/>
    <property type="project" value="UniProtKB-SubCell"/>
</dbReference>
<keyword evidence="11" id="KW-0969">Cilium</keyword>
<dbReference type="GO" id="GO:0005829">
    <property type="term" value="C:cytosol"/>
    <property type="evidence" value="ECO:0007669"/>
    <property type="project" value="TreeGrafter"/>
</dbReference>
<evidence type="ECO:0000256" key="1">
    <source>
        <dbReference type="ARBA" id="ARBA00004117"/>
    </source>
</evidence>
<organism evidence="11 12">
    <name type="scientific">Maioricimonas rarisocia</name>
    <dbReference type="NCBI Taxonomy" id="2528026"/>
    <lineage>
        <taxon>Bacteria</taxon>
        <taxon>Pseudomonadati</taxon>
        <taxon>Planctomycetota</taxon>
        <taxon>Planctomycetia</taxon>
        <taxon>Planctomycetales</taxon>
        <taxon>Planctomycetaceae</taxon>
        <taxon>Maioricimonas</taxon>
    </lineage>
</organism>
<dbReference type="InterPro" id="IPR011491">
    <property type="entry name" value="FlgE_D2"/>
</dbReference>
<dbReference type="EMBL" id="CP036275">
    <property type="protein sequence ID" value="QDU40220.1"/>
    <property type="molecule type" value="Genomic_DNA"/>
</dbReference>
<dbReference type="Pfam" id="PF22692">
    <property type="entry name" value="LlgE_F_G_D1"/>
    <property type="match status" value="1"/>
</dbReference>
<evidence type="ECO:0000256" key="6">
    <source>
        <dbReference type="SAM" id="MobiDB-lite"/>
    </source>
</evidence>
<feature type="domain" description="Flagellar hook protein FlgE D2" evidence="9">
    <location>
        <begin position="329"/>
        <end position="433"/>
    </location>
</feature>
<proteinExistence type="inferred from homology"/>
<keyword evidence="11" id="KW-0282">Flagellum</keyword>
<comment type="function">
    <text evidence="5">A flexible structure which links the flagellar filament to the drive apparatus in the basal body.</text>
</comment>
<keyword evidence="12" id="KW-1185">Reference proteome</keyword>
<keyword evidence="11" id="KW-0966">Cell projection</keyword>
<dbReference type="InterPro" id="IPR037925">
    <property type="entry name" value="FlgE/F/G-like"/>
</dbReference>
<evidence type="ECO:0000313" key="12">
    <source>
        <dbReference type="Proteomes" id="UP000320496"/>
    </source>
</evidence>
<dbReference type="InterPro" id="IPR020013">
    <property type="entry name" value="Flagellar_FlgE/F/G"/>
</dbReference>
<evidence type="ECO:0000259" key="9">
    <source>
        <dbReference type="Pfam" id="PF07559"/>
    </source>
</evidence>
<protein>
    <recommendedName>
        <fullName evidence="3 5">Flagellar hook protein FlgE</fullName>
    </recommendedName>
</protein>
<dbReference type="PROSITE" id="PS00588">
    <property type="entry name" value="FLAGELLA_BB_ROD"/>
    <property type="match status" value="1"/>
</dbReference>
<comment type="similarity">
    <text evidence="2 5">Belongs to the flagella basal body rod proteins family.</text>
</comment>
<accession>A0A517ZCQ7</accession>
<dbReference type="InterPro" id="IPR010930">
    <property type="entry name" value="Flg_bb/hook_C_dom"/>
</dbReference>
<evidence type="ECO:0000256" key="5">
    <source>
        <dbReference type="RuleBase" id="RU362116"/>
    </source>
</evidence>
<feature type="compositionally biased region" description="Polar residues" evidence="6">
    <location>
        <begin position="171"/>
        <end position="204"/>
    </location>
</feature>
<evidence type="ECO:0000259" key="8">
    <source>
        <dbReference type="Pfam" id="PF06429"/>
    </source>
</evidence>
<dbReference type="GO" id="GO:0071978">
    <property type="term" value="P:bacterial-type flagellum-dependent swarming motility"/>
    <property type="evidence" value="ECO:0007669"/>
    <property type="project" value="TreeGrafter"/>
</dbReference>
<dbReference type="NCBIfam" id="TIGR03506">
    <property type="entry name" value="FlgEFG_subfam"/>
    <property type="match status" value="2"/>
</dbReference>
<dbReference type="InterPro" id="IPR053967">
    <property type="entry name" value="LlgE_F_G-like_D1"/>
</dbReference>
<evidence type="ECO:0000259" key="7">
    <source>
        <dbReference type="Pfam" id="PF00460"/>
    </source>
</evidence>